<reference evidence="5 6" key="1">
    <citation type="submission" date="2024-02" db="EMBL/GenBank/DDBJ databases">
        <title>STSV induces naive adaptation in Sulfolobus.</title>
        <authorList>
            <person name="Xiang X."/>
            <person name="Song M."/>
        </authorList>
    </citation>
    <scope>NUCLEOTIDE SEQUENCE [LARGE SCALE GENOMIC DNA]</scope>
    <source>
        <strain evidence="5 6">RT2</strain>
    </source>
</reference>
<dbReference type="EC" id="3.1.1.96" evidence="4"/>
<comment type="similarity">
    <text evidence="4">Belongs to the DtdA deacylase family.</text>
</comment>
<evidence type="ECO:0000256" key="4">
    <source>
        <dbReference type="HAMAP-Rule" id="MF_00562"/>
    </source>
</evidence>
<dbReference type="PANTHER" id="PTHR34667">
    <property type="entry name" value="D-AMINOACYL-TRNA DEACYLASE"/>
    <property type="match status" value="1"/>
</dbReference>
<dbReference type="Gene3D" id="3.40.50.10700">
    <property type="entry name" value="AF0625-like"/>
    <property type="match status" value="1"/>
</dbReference>
<comment type="catalytic activity">
    <reaction evidence="4">
        <text>a D-aminoacyl-tRNA + H2O = a tRNA + a D-alpha-amino acid + H(+)</text>
        <dbReference type="Rhea" id="RHEA:13953"/>
        <dbReference type="Rhea" id="RHEA-COMP:10123"/>
        <dbReference type="Rhea" id="RHEA-COMP:10124"/>
        <dbReference type="ChEBI" id="CHEBI:15377"/>
        <dbReference type="ChEBI" id="CHEBI:15378"/>
        <dbReference type="ChEBI" id="CHEBI:59871"/>
        <dbReference type="ChEBI" id="CHEBI:78442"/>
        <dbReference type="ChEBI" id="CHEBI:79333"/>
        <dbReference type="EC" id="3.1.1.96"/>
    </reaction>
</comment>
<evidence type="ECO:0000256" key="1">
    <source>
        <dbReference type="ARBA" id="ARBA00022723"/>
    </source>
</evidence>
<comment type="function">
    <text evidence="4">D-aminoacyl-tRNA deacylase with broad substrate specificity. By recycling D-aminoacyl-tRNA to D-amino acids and free tRNA molecules, this enzyme counteracts the toxicity associated with the formation of D-aminoacyl-tRNA entities in vivo.</text>
</comment>
<dbReference type="InterPro" id="IPR018033">
    <property type="entry name" value="Deacylase_DtdA_archaea"/>
</dbReference>
<evidence type="ECO:0000256" key="2">
    <source>
        <dbReference type="ARBA" id="ARBA00022801"/>
    </source>
</evidence>
<name>A0AAX4L4A5_9CREN</name>
<comment type="catalytic activity">
    <reaction evidence="4">
        <text>glycyl-tRNA(Ala) + H2O = tRNA(Ala) + glycine + H(+)</text>
        <dbReference type="Rhea" id="RHEA:53744"/>
        <dbReference type="Rhea" id="RHEA-COMP:9657"/>
        <dbReference type="Rhea" id="RHEA-COMP:13640"/>
        <dbReference type="ChEBI" id="CHEBI:15377"/>
        <dbReference type="ChEBI" id="CHEBI:15378"/>
        <dbReference type="ChEBI" id="CHEBI:57305"/>
        <dbReference type="ChEBI" id="CHEBI:78442"/>
        <dbReference type="ChEBI" id="CHEBI:78522"/>
        <dbReference type="EC" id="3.1.1.96"/>
    </reaction>
</comment>
<organism evidence="5 6">
    <name type="scientific">Sulfolobus tengchongensis</name>
    <dbReference type="NCBI Taxonomy" id="207809"/>
    <lineage>
        <taxon>Archaea</taxon>
        <taxon>Thermoproteota</taxon>
        <taxon>Thermoprotei</taxon>
        <taxon>Sulfolobales</taxon>
        <taxon>Sulfolobaceae</taxon>
        <taxon>Sulfolobus</taxon>
    </lineage>
</organism>
<sequence>MDIRFIYSSLDPVGVTIKRLGYGFEEINEEVTDFRYDKGDTIIIFSRHQSKAGVPSLTVHYPGNPTEETMGGEPKKLGIAIPRLFVSILREVKKIDLDIEKVMEATHHGPTYQHVPVIFVEVGSDNNYWTNEKIIKALVEATLKGIDKMNYVECKSYVVGFGGPHYSKLFTKFADENCIGHVISKHYIDKLSDNVITQTITQSTDKIDKIVIDSLNSRQREKIVSVLRVFNINIEFR</sequence>
<dbReference type="GO" id="GO:0051499">
    <property type="term" value="F:D-aminoacyl-tRNA deacylase activity"/>
    <property type="evidence" value="ECO:0007669"/>
    <property type="project" value="UniProtKB-UniRule"/>
</dbReference>
<dbReference type="PANTHER" id="PTHR34667:SF1">
    <property type="entry name" value="D-AMINOACYL-TRNA DEACYLASE"/>
    <property type="match status" value="1"/>
</dbReference>
<dbReference type="AlphaFoldDB" id="A0AAX4L4A5"/>
<dbReference type="GO" id="GO:0008270">
    <property type="term" value="F:zinc ion binding"/>
    <property type="evidence" value="ECO:0007669"/>
    <property type="project" value="UniProtKB-UniRule"/>
</dbReference>
<gene>
    <name evidence="4" type="primary">dtdA</name>
    <name evidence="5" type="ORF">V6M85_05250</name>
</gene>
<comment type="subunit">
    <text evidence="4">Monomer.</text>
</comment>
<dbReference type="GeneID" id="89336152"/>
<accession>A0AAX4L4A5</accession>
<dbReference type="PIRSF" id="PIRSF016210">
    <property type="entry name" value="UCP016210"/>
    <property type="match status" value="1"/>
</dbReference>
<evidence type="ECO:0000313" key="5">
    <source>
        <dbReference type="EMBL" id="WWQ61483.1"/>
    </source>
</evidence>
<keyword evidence="1 4" id="KW-0479">Metal-binding</keyword>
<dbReference type="GO" id="GO:0019478">
    <property type="term" value="P:D-amino acid catabolic process"/>
    <property type="evidence" value="ECO:0007669"/>
    <property type="project" value="UniProtKB-UniRule"/>
</dbReference>
<dbReference type="Pfam" id="PF04414">
    <property type="entry name" value="tRNA_deacylase"/>
    <property type="match status" value="1"/>
</dbReference>
<dbReference type="Proteomes" id="UP001432202">
    <property type="component" value="Chromosome"/>
</dbReference>
<dbReference type="EMBL" id="CP146016">
    <property type="protein sequence ID" value="WWQ61483.1"/>
    <property type="molecule type" value="Genomic_DNA"/>
</dbReference>
<protein>
    <recommendedName>
        <fullName evidence="4">D-aminoacyl-tRNA deacylase</fullName>
        <ecNumber evidence="4">3.1.1.96</ecNumber>
    </recommendedName>
</protein>
<dbReference type="SUPFAM" id="SSF142535">
    <property type="entry name" value="AF0625-like"/>
    <property type="match status" value="1"/>
</dbReference>
<dbReference type="NCBIfam" id="NF003070">
    <property type="entry name" value="PRK03995.1-1"/>
    <property type="match status" value="1"/>
</dbReference>
<evidence type="ECO:0000256" key="3">
    <source>
        <dbReference type="ARBA" id="ARBA00022833"/>
    </source>
</evidence>
<keyword evidence="3 4" id="KW-0862">Zinc</keyword>
<comment type="cofactor">
    <cofactor evidence="4">
        <name>Zn(2+)</name>
        <dbReference type="ChEBI" id="CHEBI:29105"/>
    </cofactor>
    <text evidence="4">Binds 2 Zn(2+) ions per subunit.</text>
</comment>
<dbReference type="HAMAP" id="MF_00562">
    <property type="entry name" value="Deacylase_DtdA"/>
    <property type="match status" value="1"/>
</dbReference>
<dbReference type="Gene3D" id="3.40.630.50">
    <property type="entry name" value="AF0625-like"/>
    <property type="match status" value="1"/>
</dbReference>
<dbReference type="InterPro" id="IPR007508">
    <property type="entry name" value="DtdA"/>
</dbReference>
<dbReference type="RefSeq" id="WP_338603888.1">
    <property type="nucleotide sequence ID" value="NZ_CP146016.1"/>
</dbReference>
<keyword evidence="2 4" id="KW-0378">Hydrolase</keyword>
<proteinExistence type="inferred from homology"/>
<keyword evidence="6" id="KW-1185">Reference proteome</keyword>
<evidence type="ECO:0000313" key="6">
    <source>
        <dbReference type="Proteomes" id="UP001432202"/>
    </source>
</evidence>